<evidence type="ECO:0000259" key="2">
    <source>
        <dbReference type="Pfam" id="PF17948"/>
    </source>
</evidence>
<feature type="domain" description="DnaT DNA-binding" evidence="2">
    <location>
        <begin position="225"/>
        <end position="290"/>
    </location>
</feature>
<dbReference type="EMBL" id="FLUA01000093">
    <property type="protein sequence ID" value="SBV69862.1"/>
    <property type="molecule type" value="Genomic_DNA"/>
</dbReference>
<feature type="region of interest" description="Disordered" evidence="1">
    <location>
        <begin position="346"/>
        <end position="371"/>
    </location>
</feature>
<feature type="region of interest" description="Disordered" evidence="1">
    <location>
        <begin position="294"/>
        <end position="313"/>
    </location>
</feature>
<evidence type="ECO:0000313" key="4">
    <source>
        <dbReference type="EMBL" id="SBV69862.1"/>
    </source>
</evidence>
<name>A0A212III8_9ENTR</name>
<protein>
    <recommendedName>
        <fullName evidence="2">DnaT DNA-binding domain-containing protein</fullName>
    </recommendedName>
</protein>
<evidence type="ECO:0000313" key="3">
    <source>
        <dbReference type="EMBL" id="SBV66686.1"/>
    </source>
</evidence>
<gene>
    <name evidence="4" type="ORF">KL86CIT2_90005</name>
    <name evidence="3" type="ORF">KM92CIT3_70244</name>
</gene>
<dbReference type="EMBL" id="FLUB01000019">
    <property type="protein sequence ID" value="SBV66686.1"/>
    <property type="molecule type" value="Genomic_DNA"/>
</dbReference>
<dbReference type="AlphaFoldDB" id="A0A212III8"/>
<dbReference type="Pfam" id="PF17948">
    <property type="entry name" value="DnaT"/>
    <property type="match status" value="1"/>
</dbReference>
<dbReference type="InterPro" id="IPR040480">
    <property type="entry name" value="DnaT_DNA_bind"/>
</dbReference>
<reference evidence="3" key="1">
    <citation type="submission" date="2016-04" db="EMBL/GenBank/DDBJ databases">
        <authorList>
            <person name="Evans L.H."/>
            <person name="Alamgir A."/>
            <person name="Owens N."/>
            <person name="Weber N.D."/>
            <person name="Virtaneva K."/>
            <person name="Barbian K."/>
            <person name="Babar A."/>
            <person name="Rosenke K."/>
        </authorList>
    </citation>
    <scope>NUCLEOTIDE SEQUENCE</scope>
    <source>
        <strain evidence="4">86-2</strain>
        <strain evidence="3">92-3</strain>
    </source>
</reference>
<dbReference type="Gene3D" id="1.10.8.1180">
    <property type="match status" value="1"/>
</dbReference>
<sequence>MPNPLAKAMPKSKASNEPYRKVKITMWDDPKFRALSPLPPSGQSLFIYLLTGPFTGIIPGLYKAGRAAMAEELNWDVEAFDLALGEAIALGMVEADLKARVFWLPNAVKHNPPASVNVIKSWARSFELLPECSLKDKAYEALKVACYGVSDAMGMAFDKAFALPKDKAKSLAKPLPSGIQKAVSSKQILNPSLNAGAMKNPNGEELPSPSMPRYLDGVDEPIGKFSMADSWLPSRDFRQRAASWGISLPEPDYLLTELAEFTAYWESEGKVFTQIQWEQKFARHVARVRTQVKPETGGNSHVGAGSEPTASRAVQQIQSAHAEWRRRNGLDGDGNSLATVAGHGGGVFEPMDPEERGGAFAYLDSPDRFDD</sequence>
<accession>A0A212III8</accession>
<proteinExistence type="predicted"/>
<evidence type="ECO:0000256" key="1">
    <source>
        <dbReference type="SAM" id="MobiDB-lite"/>
    </source>
</evidence>
<organism evidence="3">
    <name type="scientific">uncultured Citrobacter sp</name>
    <dbReference type="NCBI Taxonomy" id="200446"/>
    <lineage>
        <taxon>Bacteria</taxon>
        <taxon>Pseudomonadati</taxon>
        <taxon>Pseudomonadota</taxon>
        <taxon>Gammaproteobacteria</taxon>
        <taxon>Enterobacterales</taxon>
        <taxon>Enterobacteriaceae</taxon>
        <taxon>Citrobacter</taxon>
        <taxon>environmental samples</taxon>
    </lineage>
</organism>